<keyword evidence="1" id="KW-0802">TPR repeat</keyword>
<reference evidence="2 3" key="1">
    <citation type="submission" date="2016-04" db="EMBL/GenBank/DDBJ databases">
        <title>Genome sequence of Methanobrevibacter filiformis DSM 11501.</title>
        <authorList>
            <person name="Poehlein A."/>
            <person name="Seedorf H."/>
            <person name="Daniel R."/>
        </authorList>
    </citation>
    <scope>NUCLEOTIDE SEQUENCE [LARGE SCALE GENOMIC DNA]</scope>
    <source>
        <strain evidence="2 3">DSM 11501</strain>
    </source>
</reference>
<dbReference type="InterPro" id="IPR011990">
    <property type="entry name" value="TPR-like_helical_dom_sf"/>
</dbReference>
<dbReference type="Pfam" id="PF13181">
    <property type="entry name" value="TPR_8"/>
    <property type="match status" value="2"/>
</dbReference>
<evidence type="ECO:0000313" key="2">
    <source>
        <dbReference type="EMBL" id="KZX11511.1"/>
    </source>
</evidence>
<dbReference type="Gene3D" id="1.25.40.10">
    <property type="entry name" value="Tetratricopeptide repeat domain"/>
    <property type="match status" value="2"/>
</dbReference>
<dbReference type="PANTHER" id="PTHR12558:SF13">
    <property type="entry name" value="CELL DIVISION CYCLE PROTEIN 27 HOMOLOG"/>
    <property type="match status" value="1"/>
</dbReference>
<protein>
    <submittedName>
        <fullName evidence="2">Tetratricopeptide repeat protein</fullName>
    </submittedName>
</protein>
<name>A0A166A3B8_9EURY</name>
<feature type="repeat" description="TPR" evidence="1">
    <location>
        <begin position="78"/>
        <end position="111"/>
    </location>
</feature>
<feature type="repeat" description="TPR" evidence="1">
    <location>
        <begin position="10"/>
        <end position="43"/>
    </location>
</feature>
<evidence type="ECO:0000256" key="1">
    <source>
        <dbReference type="PROSITE-ProRule" id="PRU00339"/>
    </source>
</evidence>
<dbReference type="SMART" id="SM00028">
    <property type="entry name" value="TPR"/>
    <property type="match status" value="7"/>
</dbReference>
<dbReference type="EMBL" id="LWMT01000247">
    <property type="protein sequence ID" value="KZX11511.1"/>
    <property type="molecule type" value="Genomic_DNA"/>
</dbReference>
<evidence type="ECO:0000313" key="3">
    <source>
        <dbReference type="Proteomes" id="UP000077066"/>
    </source>
</evidence>
<accession>A0A166A3B8</accession>
<dbReference type="RefSeq" id="WP_066973112.1">
    <property type="nucleotide sequence ID" value="NZ_LWMT01000247.1"/>
</dbReference>
<dbReference type="SUPFAM" id="SSF48452">
    <property type="entry name" value="TPR-like"/>
    <property type="match status" value="1"/>
</dbReference>
<dbReference type="AlphaFoldDB" id="A0A166A3B8"/>
<sequence length="323" mass="37863">MFNFINKNKAKHELKRGIIHFNNGDIKKALNFFTRSSETFPKHEKAFIFQAIAYLHLNDYLNALNSYGIARSIDFNCVEGWIGEGNCLVYFEKYDDAIKLFDEALKFNKNNLELILAKAGVFEFCGNFEEELYCANYILEQGIGEEEGTHLKASIFYLQEKFNLALEWYYKLLELNKYDDKYWYEIAFVFFELDNIDDALIAMEKAVNLSGRFNTSYLQAYSNLLDEKEEWDKALDVINESMELRNDFSLYYYKGLYLSKLNRIKESEKICEKGLQLAFKLIEINPSVELYQFIGLFLDLLGKTDNAAEYYSKAELLKSNLSR</sequence>
<dbReference type="PROSITE" id="PS50005">
    <property type="entry name" value="TPR"/>
    <property type="match status" value="2"/>
</dbReference>
<dbReference type="OrthoDB" id="66915at2157"/>
<dbReference type="InterPro" id="IPR019734">
    <property type="entry name" value="TPR_rpt"/>
</dbReference>
<comment type="caution">
    <text evidence="2">The sequence shown here is derived from an EMBL/GenBank/DDBJ whole genome shotgun (WGS) entry which is preliminary data.</text>
</comment>
<dbReference type="Proteomes" id="UP000077066">
    <property type="component" value="Unassembled WGS sequence"/>
</dbReference>
<keyword evidence="3" id="KW-1185">Reference proteome</keyword>
<dbReference type="PATRIC" id="fig|55758.3.peg.1616"/>
<proteinExistence type="predicted"/>
<dbReference type="STRING" id="55758.MBFIL_14290"/>
<organism evidence="2 3">
    <name type="scientific">Methanobrevibacter filiformis</name>
    <dbReference type="NCBI Taxonomy" id="55758"/>
    <lineage>
        <taxon>Archaea</taxon>
        <taxon>Methanobacteriati</taxon>
        <taxon>Methanobacteriota</taxon>
        <taxon>Methanomada group</taxon>
        <taxon>Methanobacteria</taxon>
        <taxon>Methanobacteriales</taxon>
        <taxon>Methanobacteriaceae</taxon>
        <taxon>Methanobrevibacter</taxon>
    </lineage>
</organism>
<dbReference type="PANTHER" id="PTHR12558">
    <property type="entry name" value="CELL DIVISION CYCLE 16,23,27"/>
    <property type="match status" value="1"/>
</dbReference>
<gene>
    <name evidence="2" type="ORF">MBFIL_14290</name>
</gene>